<evidence type="ECO:0000313" key="2">
    <source>
        <dbReference type="Proteomes" id="UP000247702"/>
    </source>
</evidence>
<proteinExistence type="predicted"/>
<dbReference type="Proteomes" id="UP000247702">
    <property type="component" value="Unassembled WGS sequence"/>
</dbReference>
<dbReference type="AlphaFoldDB" id="A0A2Z6QM78"/>
<gene>
    <name evidence="1" type="ORF">RclHR1_12330002</name>
</gene>
<dbReference type="EMBL" id="BEXD01000262">
    <property type="protein sequence ID" value="GBB85881.1"/>
    <property type="molecule type" value="Genomic_DNA"/>
</dbReference>
<name>A0A2Z6QM78_9GLOM</name>
<reference evidence="1 2" key="1">
    <citation type="submission" date="2017-11" db="EMBL/GenBank/DDBJ databases">
        <title>The genome of Rhizophagus clarus HR1 reveals common genetic basis of auxotrophy among arbuscular mycorrhizal fungi.</title>
        <authorList>
            <person name="Kobayashi Y."/>
        </authorList>
    </citation>
    <scope>NUCLEOTIDE SEQUENCE [LARGE SCALE GENOMIC DNA]</scope>
    <source>
        <strain evidence="1 2">HR1</strain>
    </source>
</reference>
<keyword evidence="2" id="KW-1185">Reference proteome</keyword>
<organism evidence="1 2">
    <name type="scientific">Rhizophagus clarus</name>
    <dbReference type="NCBI Taxonomy" id="94130"/>
    <lineage>
        <taxon>Eukaryota</taxon>
        <taxon>Fungi</taxon>
        <taxon>Fungi incertae sedis</taxon>
        <taxon>Mucoromycota</taxon>
        <taxon>Glomeromycotina</taxon>
        <taxon>Glomeromycetes</taxon>
        <taxon>Glomerales</taxon>
        <taxon>Glomeraceae</taxon>
        <taxon>Rhizophagus</taxon>
    </lineage>
</organism>
<accession>A0A2Z6QM78</accession>
<protein>
    <submittedName>
        <fullName evidence="1">Uncharacterized protein</fullName>
    </submittedName>
</protein>
<evidence type="ECO:0000313" key="1">
    <source>
        <dbReference type="EMBL" id="GBB85881.1"/>
    </source>
</evidence>
<sequence>MKRSWGFLIAKQYNYQFENFYATVIQQAYRNYKKRPESLAKRIWEVVRNDGTPDNMKFLGMVPRGKTYYFINGKLIESNYVADQFYVENQHNIYFTTTWIYEKRVQLWG</sequence>
<comment type="caution">
    <text evidence="1">The sequence shown here is derived from an EMBL/GenBank/DDBJ whole genome shotgun (WGS) entry which is preliminary data.</text>
</comment>